<dbReference type="RefSeq" id="XP_016218087.1">
    <property type="nucleotide sequence ID" value="XM_016353992.1"/>
</dbReference>
<protein>
    <submittedName>
        <fullName evidence="4">Uncharacterized protein</fullName>
    </submittedName>
</protein>
<dbReference type="EMBL" id="KN847531">
    <property type="protein sequence ID" value="KIW08218.1"/>
    <property type="molecule type" value="Genomic_DNA"/>
</dbReference>
<dbReference type="STRING" id="253628.A0A0D2ANB3"/>
<dbReference type="InParanoid" id="A0A0D2ANB3"/>
<dbReference type="Gene3D" id="2.120.10.80">
    <property type="entry name" value="Kelch-type beta propeller"/>
    <property type="match status" value="2"/>
</dbReference>
<keyword evidence="1" id="KW-0677">Repeat</keyword>
<keyword evidence="5" id="KW-1185">Reference proteome</keyword>
<evidence type="ECO:0000256" key="3">
    <source>
        <dbReference type="SAM" id="MobiDB-lite"/>
    </source>
</evidence>
<dbReference type="Pfam" id="PF24681">
    <property type="entry name" value="Kelch_KLHDC2_KLHL20_DRC7"/>
    <property type="match status" value="1"/>
</dbReference>
<dbReference type="PANTHER" id="PTHR47435">
    <property type="entry name" value="KELCH REPEAT PROTEIN (AFU_ORTHOLOGUE AFUA_5G12780)"/>
    <property type="match status" value="1"/>
</dbReference>
<evidence type="ECO:0000256" key="2">
    <source>
        <dbReference type="ARBA" id="ARBA00023004"/>
    </source>
</evidence>
<feature type="region of interest" description="Disordered" evidence="3">
    <location>
        <begin position="1"/>
        <end position="44"/>
    </location>
</feature>
<dbReference type="InterPro" id="IPR015915">
    <property type="entry name" value="Kelch-typ_b-propeller"/>
</dbReference>
<dbReference type="AlphaFoldDB" id="A0A0D2ANB3"/>
<gene>
    <name evidence="4" type="ORF">PV09_01146</name>
</gene>
<proteinExistence type="predicted"/>
<dbReference type="HOGENOM" id="CLU_461661_0_0_1"/>
<evidence type="ECO:0000256" key="1">
    <source>
        <dbReference type="ARBA" id="ARBA00022737"/>
    </source>
</evidence>
<dbReference type="OrthoDB" id="10250130at2759"/>
<dbReference type="PANTHER" id="PTHR47435:SF4">
    <property type="entry name" value="KELCH REPEAT PROTEIN (AFU_ORTHOLOGUE AFUA_5G12780)"/>
    <property type="match status" value="1"/>
</dbReference>
<dbReference type="GO" id="GO:0019760">
    <property type="term" value="P:glucosinolate metabolic process"/>
    <property type="evidence" value="ECO:0007669"/>
    <property type="project" value="UniProtKB-ARBA"/>
</dbReference>
<dbReference type="SUPFAM" id="SSF117281">
    <property type="entry name" value="Kelch motif"/>
    <property type="match status" value="1"/>
</dbReference>
<feature type="compositionally biased region" description="Low complexity" evidence="3">
    <location>
        <begin position="33"/>
        <end position="44"/>
    </location>
</feature>
<organism evidence="4 5">
    <name type="scientific">Verruconis gallopava</name>
    <dbReference type="NCBI Taxonomy" id="253628"/>
    <lineage>
        <taxon>Eukaryota</taxon>
        <taxon>Fungi</taxon>
        <taxon>Dikarya</taxon>
        <taxon>Ascomycota</taxon>
        <taxon>Pezizomycotina</taxon>
        <taxon>Dothideomycetes</taxon>
        <taxon>Pleosporomycetidae</taxon>
        <taxon>Venturiales</taxon>
        <taxon>Sympoventuriaceae</taxon>
        <taxon>Verruconis</taxon>
    </lineage>
</organism>
<dbReference type="GeneID" id="27309119"/>
<reference evidence="4 5" key="1">
    <citation type="submission" date="2015-01" db="EMBL/GenBank/DDBJ databases">
        <title>The Genome Sequence of Ochroconis gallopava CBS43764.</title>
        <authorList>
            <consortium name="The Broad Institute Genomics Platform"/>
            <person name="Cuomo C."/>
            <person name="de Hoog S."/>
            <person name="Gorbushina A."/>
            <person name="Stielow B."/>
            <person name="Teixiera M."/>
            <person name="Abouelleil A."/>
            <person name="Chapman S.B."/>
            <person name="Priest M."/>
            <person name="Young S.K."/>
            <person name="Wortman J."/>
            <person name="Nusbaum C."/>
            <person name="Birren B."/>
        </authorList>
    </citation>
    <scope>NUCLEOTIDE SEQUENCE [LARGE SCALE GENOMIC DNA]</scope>
    <source>
        <strain evidence="4 5">CBS 43764</strain>
    </source>
</reference>
<name>A0A0D2ANB3_9PEZI</name>
<evidence type="ECO:0000313" key="4">
    <source>
        <dbReference type="EMBL" id="KIW08218.1"/>
    </source>
</evidence>
<dbReference type="VEuPathDB" id="FungiDB:PV09_01146"/>
<feature type="compositionally biased region" description="Polar residues" evidence="3">
    <location>
        <begin position="17"/>
        <end position="26"/>
    </location>
</feature>
<keyword evidence="2" id="KW-0408">Iron</keyword>
<evidence type="ECO:0000313" key="5">
    <source>
        <dbReference type="Proteomes" id="UP000053259"/>
    </source>
</evidence>
<sequence length="591" mass="63277">MDTSTVSTEARAAANVETATPSSATTDAEADITPTPTSTVSDTSKLAEQDTFYAGALKRTGTLYEGAKEGVLKRSGTMAEAFNGGLKRTGTLIGGARDGFVQRTATIRETAGQGLQRAGSVLQPYKEGVMKRTGTFTENASVGLQRTGSILANASAGAVQRANSFGQWAQEYAKGIYNPDRPLKATFQEITGVSLPRSGHSLSVINGRAYIFGGEDETGAMADNHMHVVILPSGGVLEADYKSIAPRPQQADGEIPAARKGHTAVTVEDEIYIFGGQLSEKAKQETPGRVWAFDTISSRWTFHDPRPDAPFPPPRVLHSAVAADLPGRVHPSINAMDLQRRTYLNPSMQAAAPEPSPSDSWGTMFVYGGANCADETVLNDAWAYDICTRSWFPLPPPPGPARLGASLVLVENQHLYRVGGQTDPEHVLEVDYLDVNELLKTPFRQRLSLPSLLSEWTTASISAPLLSPSIRLTNPGDGRSMLLSIQSEAKTVTAVDISPSGGMMLLAGTNEIEEGDEMKASKQVQAVQVQYADLYGEVMRGSIVGMHTFSQASGWASERGTEVEEASLIVWGGQDGERNTLGSGWMIKVEQ</sequence>
<accession>A0A0D2ANB3</accession>
<dbReference type="Proteomes" id="UP000053259">
    <property type="component" value="Unassembled WGS sequence"/>
</dbReference>